<dbReference type="RefSeq" id="WP_245195594.1">
    <property type="nucleotide sequence ID" value="NZ_CP072611.1"/>
</dbReference>
<evidence type="ECO:0000259" key="2">
    <source>
        <dbReference type="Pfam" id="PF00535"/>
    </source>
</evidence>
<reference evidence="5" key="1">
    <citation type="journal article" date="2019" name="Int. J. Syst. Evol. Microbiol.">
        <title>The Global Catalogue of Microorganisms (GCM) 10K type strain sequencing project: providing services to taxonomists for standard genome sequencing and annotation.</title>
        <authorList>
            <consortium name="The Broad Institute Genomics Platform"/>
            <consortium name="The Broad Institute Genome Sequencing Center for Infectious Disease"/>
            <person name="Wu L."/>
            <person name="Ma J."/>
        </authorList>
    </citation>
    <scope>NUCLEOTIDE SEQUENCE [LARGE SCALE GENOMIC DNA]</scope>
    <source>
        <strain evidence="5">ZS-35-S2</strain>
    </source>
</reference>
<evidence type="ECO:0000313" key="5">
    <source>
        <dbReference type="Proteomes" id="UP001597371"/>
    </source>
</evidence>
<dbReference type="EMBL" id="JBHUIJ010000009">
    <property type="protein sequence ID" value="MFD2237482.1"/>
    <property type="molecule type" value="Genomic_DNA"/>
</dbReference>
<dbReference type="Gene3D" id="3.90.550.10">
    <property type="entry name" value="Spore Coat Polysaccharide Biosynthesis Protein SpsA, Chain A"/>
    <property type="match status" value="1"/>
</dbReference>
<name>A0ABW5CNA4_9HYPH</name>
<evidence type="ECO:0000256" key="1">
    <source>
        <dbReference type="ARBA" id="ARBA00022679"/>
    </source>
</evidence>
<protein>
    <submittedName>
        <fullName evidence="4">Glycosyltransferase family 2 protein</fullName>
        <ecNumber evidence="4">2.4.-.-</ecNumber>
    </submittedName>
</protein>
<dbReference type="Pfam" id="PF02709">
    <property type="entry name" value="Glyco_transf_7C"/>
    <property type="match status" value="1"/>
</dbReference>
<feature type="domain" description="Glycosyltransferase 2-like" evidence="2">
    <location>
        <begin position="15"/>
        <end position="124"/>
    </location>
</feature>
<dbReference type="PANTHER" id="PTHR43685:SF11">
    <property type="entry name" value="GLYCOSYLTRANSFERASE TAGX-RELATED"/>
    <property type="match status" value="1"/>
</dbReference>
<dbReference type="EC" id="2.4.-.-" evidence="4"/>
<gene>
    <name evidence="4" type="ORF">ACFSKQ_08390</name>
</gene>
<dbReference type="InterPro" id="IPR001173">
    <property type="entry name" value="Glyco_trans_2-like"/>
</dbReference>
<dbReference type="InterPro" id="IPR027791">
    <property type="entry name" value="Galactosyl_T_C"/>
</dbReference>
<evidence type="ECO:0000259" key="3">
    <source>
        <dbReference type="Pfam" id="PF02709"/>
    </source>
</evidence>
<comment type="caution">
    <text evidence="4">The sequence shown here is derived from an EMBL/GenBank/DDBJ whole genome shotgun (WGS) entry which is preliminary data.</text>
</comment>
<accession>A0ABW5CNA4</accession>
<feature type="domain" description="Galactosyltransferase C-terminal" evidence="3">
    <location>
        <begin position="170"/>
        <end position="205"/>
    </location>
</feature>
<dbReference type="SUPFAM" id="SSF53448">
    <property type="entry name" value="Nucleotide-diphospho-sugar transferases"/>
    <property type="match status" value="1"/>
</dbReference>
<proteinExistence type="predicted"/>
<dbReference type="CDD" id="cd00761">
    <property type="entry name" value="Glyco_tranf_GTA_type"/>
    <property type="match status" value="1"/>
</dbReference>
<sequence>MSELAKSKVAPKVVVVIPFYNGSDTIERAARSVLDQTIPATEFVVVDDGSRKDEADKLDEIAARMGFRVLRKENGGQGSARNAGVAATTSPFICFLDQDDFYLRHHIEVLADAMPENDSHFGWVYGELFEAEKDGSVVRTSIVSHHASHPKTNIFDLIRYDMHVLPSAAMIGREAYEAVGGFDPQFMGYEDDDLFLRMFRKGYTNYFTEKPVTVWCIHTESTSYGIRMARSRLRYFKKLAGSFPDDEIKRRFFMRDLLIPRFHNLIMDEAILASVGELGKYETYKEEYIQIANEYGAIVISDKSVPRQLKRRLALHLSLINSPRWAKRIYKLRPFIGVIRAVKSRILRI</sequence>
<evidence type="ECO:0000313" key="4">
    <source>
        <dbReference type="EMBL" id="MFD2237482.1"/>
    </source>
</evidence>
<dbReference type="InterPro" id="IPR029044">
    <property type="entry name" value="Nucleotide-diphossugar_trans"/>
</dbReference>
<keyword evidence="4" id="KW-0328">Glycosyltransferase</keyword>
<dbReference type="Proteomes" id="UP001597371">
    <property type="component" value="Unassembled WGS sequence"/>
</dbReference>
<dbReference type="Pfam" id="PF00535">
    <property type="entry name" value="Glycos_transf_2"/>
    <property type="match status" value="1"/>
</dbReference>
<dbReference type="GO" id="GO:0016757">
    <property type="term" value="F:glycosyltransferase activity"/>
    <property type="evidence" value="ECO:0007669"/>
    <property type="project" value="UniProtKB-KW"/>
</dbReference>
<keyword evidence="1 4" id="KW-0808">Transferase</keyword>
<dbReference type="PANTHER" id="PTHR43685">
    <property type="entry name" value="GLYCOSYLTRANSFERASE"/>
    <property type="match status" value="1"/>
</dbReference>
<keyword evidence="5" id="KW-1185">Reference proteome</keyword>
<organism evidence="4 5">
    <name type="scientific">Aureimonas populi</name>
    <dbReference type="NCBI Taxonomy" id="1701758"/>
    <lineage>
        <taxon>Bacteria</taxon>
        <taxon>Pseudomonadati</taxon>
        <taxon>Pseudomonadota</taxon>
        <taxon>Alphaproteobacteria</taxon>
        <taxon>Hyphomicrobiales</taxon>
        <taxon>Aurantimonadaceae</taxon>
        <taxon>Aureimonas</taxon>
    </lineage>
</organism>
<dbReference type="InterPro" id="IPR050834">
    <property type="entry name" value="Glycosyltransf_2"/>
</dbReference>